<dbReference type="InterPro" id="IPR000073">
    <property type="entry name" value="AB_hydrolase_1"/>
</dbReference>
<dbReference type="AlphaFoldDB" id="A0A7S2TSH3"/>
<dbReference type="InterPro" id="IPR029058">
    <property type="entry name" value="AB_hydrolase_fold"/>
</dbReference>
<proteinExistence type="predicted"/>
<reference evidence="2" key="1">
    <citation type="submission" date="2021-01" db="EMBL/GenBank/DDBJ databases">
        <authorList>
            <person name="Corre E."/>
            <person name="Pelletier E."/>
            <person name="Niang G."/>
            <person name="Scheremetjew M."/>
            <person name="Finn R."/>
            <person name="Kale V."/>
            <person name="Holt S."/>
            <person name="Cochrane G."/>
            <person name="Meng A."/>
            <person name="Brown T."/>
            <person name="Cohen L."/>
        </authorList>
    </citation>
    <scope>NUCLEOTIDE SEQUENCE</scope>
    <source>
        <strain evidence="2">CCMP622</strain>
    </source>
</reference>
<dbReference type="SUPFAM" id="SSF53474">
    <property type="entry name" value="alpha/beta-Hydrolases"/>
    <property type="match status" value="1"/>
</dbReference>
<organism evidence="2">
    <name type="scientific">Lotharella oceanica</name>
    <dbReference type="NCBI Taxonomy" id="641309"/>
    <lineage>
        <taxon>Eukaryota</taxon>
        <taxon>Sar</taxon>
        <taxon>Rhizaria</taxon>
        <taxon>Cercozoa</taxon>
        <taxon>Chlorarachniophyceae</taxon>
        <taxon>Lotharella</taxon>
    </lineage>
</organism>
<protein>
    <recommendedName>
        <fullName evidence="1">AB hydrolase-1 domain-containing protein</fullName>
    </recommendedName>
</protein>
<evidence type="ECO:0000313" key="2">
    <source>
        <dbReference type="EMBL" id="CAD9768028.1"/>
    </source>
</evidence>
<name>A0A7S2TSH3_9EUKA</name>
<sequence>MPADNIGQILRIAYTSAIIRVPGIGISYVRKFTEKQAEELRKYGVTYPVPYDESPITVAQGYLKPLESRDWDLGILEHYKALISEGGLLSPGPSRESLPKHVLIIQGDEDPTVPAWVAEAYAEAQGGESSGVVYDEFEGVGHLPMEQDPRRFVEAVARHCDLAR</sequence>
<dbReference type="EMBL" id="HBHP01019327">
    <property type="protein sequence ID" value="CAD9768028.1"/>
    <property type="molecule type" value="Transcribed_RNA"/>
</dbReference>
<accession>A0A7S2TSH3</accession>
<dbReference type="Gene3D" id="3.40.50.1820">
    <property type="entry name" value="alpha/beta hydrolase"/>
    <property type="match status" value="1"/>
</dbReference>
<gene>
    <name evidence="2" type="ORF">LSP00402_LOCUS12007</name>
</gene>
<dbReference type="Pfam" id="PF12697">
    <property type="entry name" value="Abhydrolase_6"/>
    <property type="match status" value="1"/>
</dbReference>
<feature type="domain" description="AB hydrolase-1" evidence="1">
    <location>
        <begin position="87"/>
        <end position="155"/>
    </location>
</feature>
<evidence type="ECO:0000259" key="1">
    <source>
        <dbReference type="Pfam" id="PF12697"/>
    </source>
</evidence>